<keyword evidence="2" id="KW-1185">Reference proteome</keyword>
<protein>
    <submittedName>
        <fullName evidence="1">Uncharacterized protein</fullName>
    </submittedName>
</protein>
<dbReference type="EMBL" id="SGPL01000027">
    <property type="protein sequence ID" value="THH20199.1"/>
    <property type="molecule type" value="Genomic_DNA"/>
</dbReference>
<evidence type="ECO:0000313" key="1">
    <source>
        <dbReference type="EMBL" id="THH20199.1"/>
    </source>
</evidence>
<proteinExistence type="predicted"/>
<comment type="caution">
    <text evidence="1">The sequence shown here is derived from an EMBL/GenBank/DDBJ whole genome shotgun (WGS) entry which is preliminary data.</text>
</comment>
<evidence type="ECO:0000313" key="2">
    <source>
        <dbReference type="Proteomes" id="UP000310158"/>
    </source>
</evidence>
<reference evidence="1 2" key="1">
    <citation type="submission" date="2019-02" db="EMBL/GenBank/DDBJ databases">
        <title>Genome sequencing of the rare red list fungi Bondarzewia mesenterica.</title>
        <authorList>
            <person name="Buettner E."/>
            <person name="Kellner H."/>
        </authorList>
    </citation>
    <scope>NUCLEOTIDE SEQUENCE [LARGE SCALE GENOMIC DNA]</scope>
    <source>
        <strain evidence="1 2">DSM 108281</strain>
    </source>
</reference>
<dbReference type="AlphaFoldDB" id="A0A4S4M4Z4"/>
<dbReference type="Proteomes" id="UP000310158">
    <property type="component" value="Unassembled WGS sequence"/>
</dbReference>
<name>A0A4S4M4Z4_9AGAM</name>
<accession>A0A4S4M4Z4</accession>
<organism evidence="1 2">
    <name type="scientific">Bondarzewia mesenterica</name>
    <dbReference type="NCBI Taxonomy" id="1095465"/>
    <lineage>
        <taxon>Eukaryota</taxon>
        <taxon>Fungi</taxon>
        <taxon>Dikarya</taxon>
        <taxon>Basidiomycota</taxon>
        <taxon>Agaricomycotina</taxon>
        <taxon>Agaricomycetes</taxon>
        <taxon>Russulales</taxon>
        <taxon>Bondarzewiaceae</taxon>
        <taxon>Bondarzewia</taxon>
    </lineage>
</organism>
<sequence length="121" mass="13475">MKFPSFFSNASPLIPSIRPSSSDITLHEIPTGVHTTFPLERLVTRPPSPQRLPRTHANQDIPVHAWLRATDPRGFEYSSWIVACQPTHPIRIGAKVTIFDNDGSPTSATGHIISIRTLERN</sequence>
<gene>
    <name evidence="1" type="ORF">EW146_g1113</name>
</gene>